<keyword evidence="2" id="KW-1185">Reference proteome</keyword>
<name>A0A835FE31_9POAL</name>
<reference evidence="1" key="1">
    <citation type="submission" date="2020-07" db="EMBL/GenBank/DDBJ databases">
        <title>Genome sequence and genetic diversity analysis of an under-domesticated orphan crop, white fonio (Digitaria exilis).</title>
        <authorList>
            <person name="Bennetzen J.L."/>
            <person name="Chen S."/>
            <person name="Ma X."/>
            <person name="Wang X."/>
            <person name="Yssel A.E.J."/>
            <person name="Chaluvadi S.R."/>
            <person name="Johnson M."/>
            <person name="Gangashetty P."/>
            <person name="Hamidou F."/>
            <person name="Sanogo M.D."/>
            <person name="Zwaenepoel A."/>
            <person name="Wallace J."/>
            <person name="Van De Peer Y."/>
            <person name="Van Deynze A."/>
        </authorList>
    </citation>
    <scope>NUCLEOTIDE SEQUENCE</scope>
    <source>
        <tissue evidence="1">Leaves</tissue>
    </source>
</reference>
<accession>A0A835FE31</accession>
<proteinExistence type="predicted"/>
<sequence length="183" mass="20049">MIPRERIKDSMEGIQVDTANTLLVTLLHRVHILPDKGIRSHLVDTRLKVDILNLVDTRRRTAHTLQKRILQVDILNSLAIHQLVTQVMVNQCPYVYYSHGAMYGGGHGAGGSAGYGAVIAGGAAAAAAAYGAHKISHGHGGGYGMHGHGHHGKFKHGKFKHGKFGKHKKMFGKHKKMFGRKWK</sequence>
<comment type="caution">
    <text evidence="1">The sequence shown here is derived from an EMBL/GenBank/DDBJ whole genome shotgun (WGS) entry which is preliminary data.</text>
</comment>
<evidence type="ECO:0008006" key="3">
    <source>
        <dbReference type="Google" id="ProtNLM"/>
    </source>
</evidence>
<dbReference type="PANTHER" id="PTHR31248:SF31">
    <property type="entry name" value="EXPRESSED PROTEIN"/>
    <property type="match status" value="1"/>
</dbReference>
<dbReference type="Proteomes" id="UP000636709">
    <property type="component" value="Unassembled WGS sequence"/>
</dbReference>
<protein>
    <recommendedName>
        <fullName evidence="3">Glycine-rich protein</fullName>
    </recommendedName>
</protein>
<evidence type="ECO:0000313" key="1">
    <source>
        <dbReference type="EMBL" id="KAF8748229.1"/>
    </source>
</evidence>
<evidence type="ECO:0000313" key="2">
    <source>
        <dbReference type="Proteomes" id="UP000636709"/>
    </source>
</evidence>
<organism evidence="1 2">
    <name type="scientific">Digitaria exilis</name>
    <dbReference type="NCBI Taxonomy" id="1010633"/>
    <lineage>
        <taxon>Eukaryota</taxon>
        <taxon>Viridiplantae</taxon>
        <taxon>Streptophyta</taxon>
        <taxon>Embryophyta</taxon>
        <taxon>Tracheophyta</taxon>
        <taxon>Spermatophyta</taxon>
        <taxon>Magnoliopsida</taxon>
        <taxon>Liliopsida</taxon>
        <taxon>Poales</taxon>
        <taxon>Poaceae</taxon>
        <taxon>PACMAD clade</taxon>
        <taxon>Panicoideae</taxon>
        <taxon>Panicodae</taxon>
        <taxon>Paniceae</taxon>
        <taxon>Anthephorinae</taxon>
        <taxon>Digitaria</taxon>
    </lineage>
</organism>
<gene>
    <name evidence="1" type="ORF">HU200_012970</name>
</gene>
<dbReference type="AlphaFoldDB" id="A0A835FE31"/>
<dbReference type="PANTHER" id="PTHR31248">
    <property type="entry name" value="DOMAIN PROTEIN, PUTATIVE (AFU_ORTHOLOGUE AFUA_5G04290)-RELATED"/>
    <property type="match status" value="1"/>
</dbReference>
<dbReference type="EMBL" id="JACEFO010001098">
    <property type="protein sequence ID" value="KAF8748229.1"/>
    <property type="molecule type" value="Genomic_DNA"/>
</dbReference>